<dbReference type="AlphaFoldDB" id="M3A2Y6"/>
<evidence type="ECO:0000313" key="3">
    <source>
        <dbReference type="Proteomes" id="UP000016932"/>
    </source>
</evidence>
<dbReference type="GeneID" id="19335839"/>
<dbReference type="KEGG" id="pfj:MYCFIDRAFT_199996"/>
<gene>
    <name evidence="2" type="ORF">MYCFIDRAFT_199996</name>
</gene>
<proteinExistence type="predicted"/>
<evidence type="ECO:0000256" key="1">
    <source>
        <dbReference type="SAM" id="MobiDB-lite"/>
    </source>
</evidence>
<feature type="region of interest" description="Disordered" evidence="1">
    <location>
        <begin position="391"/>
        <end position="433"/>
    </location>
</feature>
<keyword evidence="3" id="KW-1185">Reference proteome</keyword>
<dbReference type="OrthoDB" id="5413827at2759"/>
<reference evidence="2 3" key="1">
    <citation type="journal article" date="2012" name="PLoS Pathog.">
        <title>Diverse lifestyles and strategies of plant pathogenesis encoded in the genomes of eighteen Dothideomycetes fungi.</title>
        <authorList>
            <person name="Ohm R.A."/>
            <person name="Feau N."/>
            <person name="Henrissat B."/>
            <person name="Schoch C.L."/>
            <person name="Horwitz B.A."/>
            <person name="Barry K.W."/>
            <person name="Condon B.J."/>
            <person name="Copeland A.C."/>
            <person name="Dhillon B."/>
            <person name="Glaser F."/>
            <person name="Hesse C.N."/>
            <person name="Kosti I."/>
            <person name="LaButti K."/>
            <person name="Lindquist E.A."/>
            <person name="Lucas S."/>
            <person name="Salamov A.A."/>
            <person name="Bradshaw R.E."/>
            <person name="Ciuffetti L."/>
            <person name="Hamelin R.C."/>
            <person name="Kema G.H.J."/>
            <person name="Lawrence C."/>
            <person name="Scott J.A."/>
            <person name="Spatafora J.W."/>
            <person name="Turgeon B.G."/>
            <person name="de Wit P.J.G.M."/>
            <person name="Zhong S."/>
            <person name="Goodwin S.B."/>
            <person name="Grigoriev I.V."/>
        </authorList>
    </citation>
    <scope>NUCLEOTIDE SEQUENCE [LARGE SCALE GENOMIC DNA]</scope>
    <source>
        <strain evidence="2 3">CIRAD86</strain>
    </source>
</reference>
<dbReference type="PANTHER" id="PTHR42085">
    <property type="entry name" value="F-BOX DOMAIN-CONTAINING PROTEIN"/>
    <property type="match status" value="1"/>
</dbReference>
<dbReference type="HOGENOM" id="CLU_633297_0_0_1"/>
<dbReference type="PANTHER" id="PTHR42085:SF1">
    <property type="entry name" value="F-BOX DOMAIN-CONTAINING PROTEIN"/>
    <property type="match status" value="1"/>
</dbReference>
<evidence type="ECO:0000313" key="2">
    <source>
        <dbReference type="EMBL" id="EME78906.1"/>
    </source>
</evidence>
<dbReference type="InterPro" id="IPR038883">
    <property type="entry name" value="AN11006-like"/>
</dbReference>
<protein>
    <recommendedName>
        <fullName evidence="4">F-box domain-containing protein</fullName>
    </recommendedName>
</protein>
<name>M3A2Y6_PSEFD</name>
<dbReference type="EMBL" id="KB446563">
    <property type="protein sequence ID" value="EME78906.1"/>
    <property type="molecule type" value="Genomic_DNA"/>
</dbReference>
<sequence>MRSNTKTIFYRSRSAGQVRRTTCRSRHLEHARQKSAKSPLLRLPHELRSAIWELALTPESEKVCEFVKVKPPAVALVCRQMFHEAIPIFFATRTWSFDVAAELCPSKHDPLAFDLFDPSVPMLTFTMLPNFPFTYEDDAFTPYPEPGAMENTLLEHRVGKLPEMNSQERPEESFTRLKLSSLRHSVNDLQASEMQTVFRSGAWTAPAFFQKNEPKQPQDPLAYDPFPFLSEPCSKCTDFPLDKMPWAVWSWIRYAEHLIQLRNIRLNVHLDRHVYGHHKRWDAGVTVIGGPEPKTAKSRCRVDWLAHSHYKKKKKQSLSNLKENLLMKEMQYLLTATVTLIAQRRDFRGFTLAEIEILSSVFLFEKWKCESDSCYHCHGFGDPFWNIDLPPPPPIPVVNADDSDDTPAAGADENHDGPDEQQQTAVASEDEDA</sequence>
<dbReference type="Proteomes" id="UP000016932">
    <property type="component" value="Unassembled WGS sequence"/>
</dbReference>
<dbReference type="RefSeq" id="XP_007931153.1">
    <property type="nucleotide sequence ID" value="XM_007932962.1"/>
</dbReference>
<evidence type="ECO:0008006" key="4">
    <source>
        <dbReference type="Google" id="ProtNLM"/>
    </source>
</evidence>
<dbReference type="VEuPathDB" id="FungiDB:MYCFIDRAFT_199996"/>
<accession>M3A2Y6</accession>
<organism evidence="2 3">
    <name type="scientific">Pseudocercospora fijiensis (strain CIRAD86)</name>
    <name type="common">Black leaf streak disease fungus</name>
    <name type="synonym">Mycosphaerella fijiensis</name>
    <dbReference type="NCBI Taxonomy" id="383855"/>
    <lineage>
        <taxon>Eukaryota</taxon>
        <taxon>Fungi</taxon>
        <taxon>Dikarya</taxon>
        <taxon>Ascomycota</taxon>
        <taxon>Pezizomycotina</taxon>
        <taxon>Dothideomycetes</taxon>
        <taxon>Dothideomycetidae</taxon>
        <taxon>Mycosphaerellales</taxon>
        <taxon>Mycosphaerellaceae</taxon>
        <taxon>Pseudocercospora</taxon>
    </lineage>
</organism>